<accession>H3NCJ7</accession>
<organism evidence="1 2">
    <name type="scientific">Dolosigranulum pigrum ATCC 51524</name>
    <dbReference type="NCBI Taxonomy" id="883103"/>
    <lineage>
        <taxon>Bacteria</taxon>
        <taxon>Bacillati</taxon>
        <taxon>Bacillota</taxon>
        <taxon>Bacilli</taxon>
        <taxon>Lactobacillales</taxon>
        <taxon>Carnobacteriaceae</taxon>
        <taxon>Dolosigranulum</taxon>
    </lineage>
</organism>
<evidence type="ECO:0000313" key="2">
    <source>
        <dbReference type="Proteomes" id="UP000003599"/>
    </source>
</evidence>
<gene>
    <name evidence="1" type="ORF">HMPREF9703_00278</name>
</gene>
<dbReference type="Proteomes" id="UP000003599">
    <property type="component" value="Unassembled WGS sequence"/>
</dbReference>
<keyword evidence="2" id="KW-1185">Reference proteome</keyword>
<reference evidence="1 2" key="1">
    <citation type="submission" date="2012-01" db="EMBL/GenBank/DDBJ databases">
        <title>The Genome Sequence of Dolosigranulum pigrum ATCC 51524.</title>
        <authorList>
            <consortium name="The Broad Institute Genome Sequencing Platform"/>
            <person name="Earl A."/>
            <person name="Ward D."/>
            <person name="Feldgarden M."/>
            <person name="Gevers D."/>
            <person name="Huys G."/>
            <person name="Young S.K."/>
            <person name="Zeng Q."/>
            <person name="Gargeya S."/>
            <person name="Fitzgerald M."/>
            <person name="Haas B."/>
            <person name="Abouelleil A."/>
            <person name="Alvarado L."/>
            <person name="Arachchi H.M."/>
            <person name="Berlin A."/>
            <person name="Chapman S.B."/>
            <person name="Gearin G."/>
            <person name="Goldberg J."/>
            <person name="Griggs A."/>
            <person name="Gujja S."/>
            <person name="Hansen M."/>
            <person name="Heiman D."/>
            <person name="Howarth C."/>
            <person name="Larimer J."/>
            <person name="Lui A."/>
            <person name="MacDonald P.J.P."/>
            <person name="McCowen C."/>
            <person name="Montmayeur A."/>
            <person name="Murphy C."/>
            <person name="Neiman D."/>
            <person name="Pearson M."/>
            <person name="Priest M."/>
            <person name="Roberts A."/>
            <person name="Saif S."/>
            <person name="Shea T."/>
            <person name="Sisk P."/>
            <person name="Stolte C."/>
            <person name="Sykes S."/>
            <person name="Wortman J."/>
            <person name="Nusbaum C."/>
            <person name="Birren B."/>
        </authorList>
    </citation>
    <scope>NUCLEOTIDE SEQUENCE [LARGE SCALE GENOMIC DNA]</scope>
    <source>
        <strain evidence="1 2">ATCC 51524</strain>
    </source>
</reference>
<sequence length="48" mass="5508">MLEKLSTVIETISIEEITHYFICDNQIKVKLSSLSPVKYQKQAAQSHD</sequence>
<evidence type="ECO:0000313" key="1">
    <source>
        <dbReference type="EMBL" id="EHR34873.1"/>
    </source>
</evidence>
<dbReference type="HOGENOM" id="CLU_3152155_0_0_9"/>
<name>H3NCJ7_9LACT</name>
<comment type="caution">
    <text evidence="1">The sequence shown here is derived from an EMBL/GenBank/DDBJ whole genome shotgun (WGS) entry which is preliminary data.</text>
</comment>
<protein>
    <submittedName>
        <fullName evidence="1">Uncharacterized protein</fullName>
    </submittedName>
</protein>
<proteinExistence type="predicted"/>
<dbReference type="AlphaFoldDB" id="H3NCJ7"/>
<dbReference type="EMBL" id="AGEF01000002">
    <property type="protein sequence ID" value="EHR34873.1"/>
    <property type="molecule type" value="Genomic_DNA"/>
</dbReference>